<keyword evidence="4" id="KW-0808">Transferase</keyword>
<feature type="compositionally biased region" description="Basic and acidic residues" evidence="2">
    <location>
        <begin position="120"/>
        <end position="130"/>
    </location>
</feature>
<comment type="similarity">
    <text evidence="1">Belongs to the bacterial reverse transcriptase family.</text>
</comment>
<dbReference type="InterPro" id="IPR000477">
    <property type="entry name" value="RT_dom"/>
</dbReference>
<keyword evidence="4" id="KW-0695">RNA-directed DNA polymerase</keyword>
<dbReference type="Pfam" id="PF00078">
    <property type="entry name" value="RVT_1"/>
    <property type="match status" value="1"/>
</dbReference>
<evidence type="ECO:0000256" key="1">
    <source>
        <dbReference type="ARBA" id="ARBA00034120"/>
    </source>
</evidence>
<organism evidence="4 5">
    <name type="scientific">Sessilibacter corallicola</name>
    <dbReference type="NCBI Taxonomy" id="2904075"/>
    <lineage>
        <taxon>Bacteria</taxon>
        <taxon>Pseudomonadati</taxon>
        <taxon>Pseudomonadota</taxon>
        <taxon>Gammaproteobacteria</taxon>
        <taxon>Cellvibrionales</taxon>
        <taxon>Cellvibrionaceae</taxon>
        <taxon>Sessilibacter</taxon>
    </lineage>
</organism>
<feature type="domain" description="Reverse transcriptase" evidence="3">
    <location>
        <begin position="169"/>
        <end position="408"/>
    </location>
</feature>
<evidence type="ECO:0000256" key="2">
    <source>
        <dbReference type="SAM" id="MobiDB-lite"/>
    </source>
</evidence>
<dbReference type="RefSeq" id="WP_353304513.1">
    <property type="nucleotide sequence ID" value="NZ_BAABWN010000020.1"/>
</dbReference>
<keyword evidence="4" id="KW-0548">Nucleotidyltransferase</keyword>
<dbReference type="GO" id="GO:0003964">
    <property type="term" value="F:RNA-directed DNA polymerase activity"/>
    <property type="evidence" value="ECO:0007669"/>
    <property type="project" value="UniProtKB-KW"/>
</dbReference>
<dbReference type="PANTHER" id="PTHR34047:SF8">
    <property type="entry name" value="PROTEIN YKFC"/>
    <property type="match status" value="1"/>
</dbReference>
<dbReference type="Proteomes" id="UP001465153">
    <property type="component" value="Unassembled WGS sequence"/>
</dbReference>
<name>A0ABQ0AEW8_9GAMM</name>
<sequence>MGLLDKKYRQLEPTDEYLSDKVILAQAWKKTQTYIRSTNWYSNTFELDQSTLSLATNLEDWHKELKLMEYELTELRLVPAPKSMQWEFVKSQTASPFGKESNDQHGAEEASNGLNQTWQPKRDSKNETDKLPIPPLRPLAHIPIKEQTYFTSLMMCIANIVESAQGDSETHFSEVHEKNVVNYGNRLYCRYKDNQAYFSWGNSTVYSKYFKDYQRFLERSYYFAKNASKLITDKERVYEIHLDLKSFYDLVDREKLTRKITKLIDNVDKPLRTNINYLLGQFESWNWDSDSEILYKDTCQKESEEIPMGIPQGLVSGGFFANIYLLDFDMKIAKLIGNLFKEKYRLVDYCRYVDDMRLVLITEEKKIEPIKEDIESFFNEKLDEINLSLNEKKTKVEPFRSRRTGISQKLKLIQSKVSGPISNNEVDEQLGHLEGLMNLADYIKGSASEFPSTNPLALIEAPSHDVREDTLVRFAANKIHALLKQKRSFYTQELTDKKTLKPGNWDYLQERMARKFIACWAKDPSLVLLLKKGLELFPKAQIVNTIIEQLKYVIKRDDKKQKCVANYCLGEIFRHSATVIHGKIKWAFPAHSNRSEFFEYLQCLAVEILQSDPEKYTIGVKEQARFLLLVRNDTILNREDKSDKNFNTISKFIKGHRTITNDMTMNTFISNALLAHQLAQNKNEVIRSVSSFLDGIFKRKTRKWGKKQSVKKKDFRILTERLARESPVFLKSLVKYSRKNRFTWQESYEDIYKKAGLFQNSIVVDDSVKDRKYPLIGVITGNENPFQHENAVLLLLLECLDNYEFTSPVDVLNSTISCSNWSKIQSLSPDIKLKADIKEDGEPLFAAPDWVRDDHEPLYHIGMFLRTCLIGSLDWSSHTTDDTNCSQYKGIKSGFLKRQFGMMHSPESLNGQIAPMSSWLSSLLFHLLQWPGLEIYEQLDKWPKEWNLNSLKKLISARLEEQRKLFCVLSGIPSYVEKVDLGWDIHKKDLEVIMVQSLLPQKSDFSEHGLKLDTEQYRVKHRRHTASVAELILHKKHSHESLNKSQNSKIDLIVWPELGVNSEDIDILKRLSDKTGAIIFTGLNFMNIPGIKGPNNVAKWIIPNKRKSGRNFIERLQGKQNMMADEIKHIKPWRPYQLLIELIHPAFKDKVGFRLTGSVCYDATDIAISADLKDKSNAYLIPALNRDVNTFDSMVDALFYHMYQHVVLVNTGEFGGSVAKAPYKEKHEKLITHVHGAQQVSISSFKMNMFDFRKLGSSYRSGKKIKTKPAG</sequence>
<proteinExistence type="inferred from homology"/>
<dbReference type="EMBL" id="BAABWN010000020">
    <property type="protein sequence ID" value="GAA6170196.1"/>
    <property type="molecule type" value="Genomic_DNA"/>
</dbReference>
<dbReference type="CDD" id="cd01646">
    <property type="entry name" value="RT_Bac_retron_I"/>
    <property type="match status" value="1"/>
</dbReference>
<dbReference type="PANTHER" id="PTHR34047">
    <property type="entry name" value="NUCLEAR INTRON MATURASE 1, MITOCHONDRIAL-RELATED"/>
    <property type="match status" value="1"/>
</dbReference>
<accession>A0ABQ0AEW8</accession>
<evidence type="ECO:0000313" key="4">
    <source>
        <dbReference type="EMBL" id="GAA6170196.1"/>
    </source>
</evidence>
<feature type="region of interest" description="Disordered" evidence="2">
    <location>
        <begin position="95"/>
        <end position="134"/>
    </location>
</feature>
<dbReference type="InterPro" id="IPR051083">
    <property type="entry name" value="GrpII_Intron_Splice-Mob/Def"/>
</dbReference>
<reference evidence="4 5" key="1">
    <citation type="submission" date="2024-04" db="EMBL/GenBank/DDBJ databases">
        <title>Draft genome sequence of Sessilibacter corallicola NBRC 116591.</title>
        <authorList>
            <person name="Miyakawa T."/>
            <person name="Kusuya Y."/>
            <person name="Miura T."/>
        </authorList>
    </citation>
    <scope>NUCLEOTIDE SEQUENCE [LARGE SCALE GENOMIC DNA]</scope>
    <source>
        <strain evidence="4 5">KU-00831-HH</strain>
    </source>
</reference>
<protein>
    <submittedName>
        <fullName evidence="4">RNA-directed DNA polymerase</fullName>
    </submittedName>
</protein>
<gene>
    <name evidence="4" type="ORF">NBRC116591_40090</name>
</gene>
<keyword evidence="5" id="KW-1185">Reference proteome</keyword>
<evidence type="ECO:0000259" key="3">
    <source>
        <dbReference type="PROSITE" id="PS50878"/>
    </source>
</evidence>
<evidence type="ECO:0000313" key="5">
    <source>
        <dbReference type="Proteomes" id="UP001465153"/>
    </source>
</evidence>
<dbReference type="PROSITE" id="PS50878">
    <property type="entry name" value="RT_POL"/>
    <property type="match status" value="1"/>
</dbReference>
<comment type="caution">
    <text evidence="4">The sequence shown here is derived from an EMBL/GenBank/DDBJ whole genome shotgun (WGS) entry which is preliminary data.</text>
</comment>